<evidence type="ECO:0000313" key="1">
    <source>
        <dbReference type="EMBL" id="ABC29744.1"/>
    </source>
</evidence>
<evidence type="ECO:0000313" key="2">
    <source>
        <dbReference type="Proteomes" id="UP000000238"/>
    </source>
</evidence>
<dbReference type="Proteomes" id="UP000000238">
    <property type="component" value="Chromosome"/>
</dbReference>
<sequence>MSAWKSVFGSIVNNDIRAFGKWRMRNGVEFFMYLPNKQEQMDNFKILGANPVYFDELDKLIVPANFKHGPMEVKNELERILGCLGQHEGVSVVMESNELTICLREQQ</sequence>
<dbReference type="RefSeq" id="WP_011396813.1">
    <property type="nucleotide sequence ID" value="NC_007645.1"/>
</dbReference>
<accession>Q2SHY0</accession>
<proteinExistence type="predicted"/>
<protein>
    <submittedName>
        <fullName evidence="1">Uncharacterized protein</fullName>
    </submittedName>
</protein>
<reference evidence="1 2" key="1">
    <citation type="journal article" date="2005" name="Nucleic Acids Res.">
        <title>Genomic blueprint of Hahella chejuensis, a marine microbe producing an algicidal agent.</title>
        <authorList>
            <person name="Jeong H."/>
            <person name="Yim J.H."/>
            <person name="Lee C."/>
            <person name="Choi S.-H."/>
            <person name="Park Y.K."/>
            <person name="Yoon S.H."/>
            <person name="Hur C.-G."/>
            <person name="Kang H.-Y."/>
            <person name="Kim D."/>
            <person name="Lee H.H."/>
            <person name="Park K.H."/>
            <person name="Park S.-H."/>
            <person name="Park H.-S."/>
            <person name="Lee H.K."/>
            <person name="Oh T.K."/>
            <person name="Kim J.F."/>
        </authorList>
    </citation>
    <scope>NUCLEOTIDE SEQUENCE [LARGE SCALE GENOMIC DNA]</scope>
    <source>
        <strain evidence="1 2">KCTC 2396</strain>
    </source>
</reference>
<dbReference type="KEGG" id="hch:HCH_02975"/>
<dbReference type="EMBL" id="CP000155">
    <property type="protein sequence ID" value="ABC29744.1"/>
    <property type="molecule type" value="Genomic_DNA"/>
</dbReference>
<organism evidence="1 2">
    <name type="scientific">Hahella chejuensis (strain KCTC 2396)</name>
    <dbReference type="NCBI Taxonomy" id="349521"/>
    <lineage>
        <taxon>Bacteria</taxon>
        <taxon>Pseudomonadati</taxon>
        <taxon>Pseudomonadota</taxon>
        <taxon>Gammaproteobacteria</taxon>
        <taxon>Oceanospirillales</taxon>
        <taxon>Hahellaceae</taxon>
        <taxon>Hahella</taxon>
    </lineage>
</organism>
<keyword evidence="2" id="KW-1185">Reference proteome</keyword>
<name>Q2SHY0_HAHCH</name>
<dbReference type="AlphaFoldDB" id="Q2SHY0"/>
<dbReference type="HOGENOM" id="CLU_2206339_0_0_6"/>
<gene>
    <name evidence="1" type="ordered locus">HCH_02975</name>
</gene>